<keyword evidence="5 8" id="KW-1133">Transmembrane helix</keyword>
<dbReference type="Gene3D" id="1.20.1720.10">
    <property type="entry name" value="Multidrug resistance protein D"/>
    <property type="match status" value="1"/>
</dbReference>
<proteinExistence type="inferred from homology"/>
<evidence type="ECO:0000256" key="6">
    <source>
        <dbReference type="ARBA" id="ARBA00023136"/>
    </source>
</evidence>
<evidence type="ECO:0000313" key="10">
    <source>
        <dbReference type="EMBL" id="KAA1101323.1"/>
    </source>
</evidence>
<feature type="region of interest" description="Disordered" evidence="7">
    <location>
        <begin position="1"/>
        <end position="28"/>
    </location>
</feature>
<feature type="transmembrane region" description="Helical" evidence="8">
    <location>
        <begin position="253"/>
        <end position="275"/>
    </location>
</feature>
<comment type="caution">
    <text evidence="10">The sequence shown here is derived from an EMBL/GenBank/DDBJ whole genome shotgun (WGS) entry which is preliminary data.</text>
</comment>
<keyword evidence="6 8" id="KW-0472">Membrane</keyword>
<evidence type="ECO:0000256" key="3">
    <source>
        <dbReference type="ARBA" id="ARBA00022448"/>
    </source>
</evidence>
<feature type="transmembrane region" description="Helical" evidence="8">
    <location>
        <begin position="517"/>
        <end position="540"/>
    </location>
</feature>
<dbReference type="FunFam" id="1.20.1720.10:FF:000013">
    <property type="entry name" value="Related to multidrug resistance proteins"/>
    <property type="match status" value="1"/>
</dbReference>
<evidence type="ECO:0000256" key="2">
    <source>
        <dbReference type="ARBA" id="ARBA00008335"/>
    </source>
</evidence>
<name>A0A5B0PK62_PUCGR</name>
<dbReference type="OrthoDB" id="10021397at2759"/>
<dbReference type="PANTHER" id="PTHR23501:SF189">
    <property type="entry name" value="DRUG TRANSPORTER, PUTATIVE (AFU_ORTHOLOGUE AFUA_4G03920)-RELATED"/>
    <property type="match status" value="1"/>
</dbReference>
<dbReference type="InterPro" id="IPR036259">
    <property type="entry name" value="MFS_trans_sf"/>
</dbReference>
<keyword evidence="3" id="KW-0813">Transport</keyword>
<feature type="domain" description="Major facilitator superfamily (MFS) profile" evidence="9">
    <location>
        <begin position="58"/>
        <end position="544"/>
    </location>
</feature>
<dbReference type="SUPFAM" id="SSF103473">
    <property type="entry name" value="MFS general substrate transporter"/>
    <property type="match status" value="1"/>
</dbReference>
<reference evidence="10 11" key="1">
    <citation type="submission" date="2019-05" db="EMBL/GenBank/DDBJ databases">
        <title>Emergence of the Ug99 lineage of the wheat stem rust pathogen through somatic hybridization.</title>
        <authorList>
            <person name="Li F."/>
            <person name="Upadhyaya N.M."/>
            <person name="Sperschneider J."/>
            <person name="Matny O."/>
            <person name="Nguyen-Phuc H."/>
            <person name="Mago R."/>
            <person name="Raley C."/>
            <person name="Miller M.E."/>
            <person name="Silverstein K.A.T."/>
            <person name="Henningsen E."/>
            <person name="Hirsch C.D."/>
            <person name="Visser B."/>
            <person name="Pretorius Z.A."/>
            <person name="Steffenson B.J."/>
            <person name="Schwessinger B."/>
            <person name="Dodds P.N."/>
            <person name="Figueroa M."/>
        </authorList>
    </citation>
    <scope>NUCLEOTIDE SEQUENCE [LARGE SCALE GENOMIC DNA]</scope>
    <source>
        <strain evidence="10">21-0</strain>
    </source>
</reference>
<comment type="subcellular location">
    <subcellularLocation>
        <location evidence="1">Endomembrane system</location>
        <topology evidence="1">Multi-pass membrane protein</topology>
    </subcellularLocation>
</comment>
<organism evidence="10 11">
    <name type="scientific">Puccinia graminis f. sp. tritici</name>
    <dbReference type="NCBI Taxonomy" id="56615"/>
    <lineage>
        <taxon>Eukaryota</taxon>
        <taxon>Fungi</taxon>
        <taxon>Dikarya</taxon>
        <taxon>Basidiomycota</taxon>
        <taxon>Pucciniomycotina</taxon>
        <taxon>Pucciniomycetes</taxon>
        <taxon>Pucciniales</taxon>
        <taxon>Pucciniaceae</taxon>
        <taxon>Puccinia</taxon>
    </lineage>
</organism>
<dbReference type="GO" id="GO:0012505">
    <property type="term" value="C:endomembrane system"/>
    <property type="evidence" value="ECO:0007669"/>
    <property type="project" value="UniProtKB-SubCell"/>
</dbReference>
<feature type="transmembrane region" description="Helical" evidence="8">
    <location>
        <begin position="148"/>
        <end position="169"/>
    </location>
</feature>
<feature type="transmembrane region" description="Helical" evidence="8">
    <location>
        <begin position="454"/>
        <end position="472"/>
    </location>
</feature>
<gene>
    <name evidence="10" type="ORF">PGT21_016802</name>
</gene>
<dbReference type="EMBL" id="VSWC01000053">
    <property type="protein sequence ID" value="KAA1101323.1"/>
    <property type="molecule type" value="Genomic_DNA"/>
</dbReference>
<feature type="transmembrane region" description="Helical" evidence="8">
    <location>
        <begin position="383"/>
        <end position="402"/>
    </location>
</feature>
<dbReference type="InterPro" id="IPR020846">
    <property type="entry name" value="MFS_dom"/>
</dbReference>
<feature type="compositionally biased region" description="Polar residues" evidence="7">
    <location>
        <begin position="1"/>
        <end position="27"/>
    </location>
</feature>
<feature type="transmembrane region" description="Helical" evidence="8">
    <location>
        <begin position="211"/>
        <end position="233"/>
    </location>
</feature>
<dbReference type="Proteomes" id="UP000324748">
    <property type="component" value="Unassembled WGS sequence"/>
</dbReference>
<dbReference type="PRINTS" id="PR01036">
    <property type="entry name" value="TCRTETB"/>
</dbReference>
<protein>
    <recommendedName>
        <fullName evidence="9">Major facilitator superfamily (MFS) profile domain-containing protein</fullName>
    </recommendedName>
</protein>
<evidence type="ECO:0000256" key="8">
    <source>
        <dbReference type="SAM" id="Phobius"/>
    </source>
</evidence>
<feature type="transmembrane region" description="Helical" evidence="8">
    <location>
        <begin position="356"/>
        <end position="376"/>
    </location>
</feature>
<dbReference type="PANTHER" id="PTHR23501">
    <property type="entry name" value="MAJOR FACILITATOR SUPERFAMILY"/>
    <property type="match status" value="1"/>
</dbReference>
<feature type="transmembrane region" description="Helical" evidence="8">
    <location>
        <begin position="123"/>
        <end position="142"/>
    </location>
</feature>
<sequence length="578" mass="62809">MSGLQNSNGSWEENPSNGHELPSSQEQTTTTTIITDEKGHHPLTDQSIRLPPRKIISVFLACCLTDVCSLLDYTSLAIALSAVAVDLNAGSTSSWIASSYYVTSSSCQLLYSHLSDVWSRKVVLLALLVVFFLGSLASSLATTANQLIIFRAISGIGGGGLVTVAQVIVSDVVSLRERGKYQGILGAATALSNGIGPVLGASFSHGSRWRWIFRINLPLAILCALAAIFFMPLKKVSGSWKRKLRQIDFIGSALTLISSCLFILSFTWAGVAYPWLSRQVIVPLCFSALAASLFVIWEWKFASIPVMPLRIFKSSIVCGVLVTQAVNGWAALSLSFYLPQFYQLIYGYSPLKSACLLIPITVSQTFTSTLSGLVITWTGNYRVSILSGWAIWTAGLSLISTLDENSNLARQLSYSILTGIGIGCTFQASLIAIQGAVERRDASVVTAARGFFRYLFATVGLSVSGAILNNNAKHLLEKQGFESSVISQMMDSPFAALEKLANQDDKRTQLISAYRSAFRAVFLVSTGLAAMSLLCTFFFIKTKSVDRPLEDAKLQAEYRQSLRKEKIDSPLVLTGRQI</sequence>
<dbReference type="AlphaFoldDB" id="A0A5B0PK62"/>
<dbReference type="InterPro" id="IPR011701">
    <property type="entry name" value="MFS"/>
</dbReference>
<dbReference type="Gene3D" id="1.20.1250.20">
    <property type="entry name" value="MFS general substrate transporter like domains"/>
    <property type="match status" value="1"/>
</dbReference>
<keyword evidence="11" id="KW-1185">Reference proteome</keyword>
<dbReference type="GO" id="GO:0022857">
    <property type="term" value="F:transmembrane transporter activity"/>
    <property type="evidence" value="ECO:0007669"/>
    <property type="project" value="InterPro"/>
</dbReference>
<dbReference type="Pfam" id="PF07690">
    <property type="entry name" value="MFS_1"/>
    <property type="match status" value="1"/>
</dbReference>
<dbReference type="GO" id="GO:0005886">
    <property type="term" value="C:plasma membrane"/>
    <property type="evidence" value="ECO:0007669"/>
    <property type="project" value="TreeGrafter"/>
</dbReference>
<feature type="transmembrane region" description="Helical" evidence="8">
    <location>
        <begin position="281"/>
        <end position="299"/>
    </location>
</feature>
<evidence type="ECO:0000256" key="4">
    <source>
        <dbReference type="ARBA" id="ARBA00022692"/>
    </source>
</evidence>
<feature type="transmembrane region" description="Helical" evidence="8">
    <location>
        <begin position="181"/>
        <end position="199"/>
    </location>
</feature>
<evidence type="ECO:0000259" key="9">
    <source>
        <dbReference type="PROSITE" id="PS50850"/>
    </source>
</evidence>
<dbReference type="PROSITE" id="PS50850">
    <property type="entry name" value="MFS"/>
    <property type="match status" value="1"/>
</dbReference>
<comment type="similarity">
    <text evidence="2">Belongs to the major facilitator superfamily.</text>
</comment>
<keyword evidence="4 8" id="KW-0812">Transmembrane</keyword>
<evidence type="ECO:0000256" key="7">
    <source>
        <dbReference type="SAM" id="MobiDB-lite"/>
    </source>
</evidence>
<accession>A0A5B0PK62</accession>
<feature type="transmembrane region" description="Helical" evidence="8">
    <location>
        <begin position="414"/>
        <end position="433"/>
    </location>
</feature>
<evidence type="ECO:0000256" key="5">
    <source>
        <dbReference type="ARBA" id="ARBA00022989"/>
    </source>
</evidence>
<evidence type="ECO:0000256" key="1">
    <source>
        <dbReference type="ARBA" id="ARBA00004127"/>
    </source>
</evidence>
<feature type="transmembrane region" description="Helical" evidence="8">
    <location>
        <begin position="311"/>
        <end position="336"/>
    </location>
</feature>
<evidence type="ECO:0000313" key="11">
    <source>
        <dbReference type="Proteomes" id="UP000324748"/>
    </source>
</evidence>